<organism evidence="1 2">
    <name type="scientific">Tessaracoccus flavus</name>
    <dbReference type="NCBI Taxonomy" id="1610493"/>
    <lineage>
        <taxon>Bacteria</taxon>
        <taxon>Bacillati</taxon>
        <taxon>Actinomycetota</taxon>
        <taxon>Actinomycetes</taxon>
        <taxon>Propionibacteriales</taxon>
        <taxon>Propionibacteriaceae</taxon>
        <taxon>Tessaracoccus</taxon>
    </lineage>
</organism>
<sequence length="844" mass="88690">MSSIAQVRRLPTGSPGLSVSFLLARTPAPHDRISDLVLSATVAVELSVDLPGLGWVGFRLDTAEGASAQATGPFGTAALATTLVGDEARELLLALAGGAAGPMLHVRVRFADGRLRDGAEPLAQLIRSAAGDRLADHVRLVTAEGGELTDVPPARPARTRGGGRDLLLLRKDQALPITQVVRPKAVQAIRHDLLLAVGLKAQESGPILDGSALLQDRDGASRWFIPELTLVLPEPGADPDASPFSFSLVPAGHQADGSPGMEATIVLTLAAGRSAATTEAWEGAGRPAARPIPVEPRIGLRIPLRNEQGVGSEEIITASNVRVDGALGEEGSTLTATFALRDTWARLAYGALSTPGFQDRPASLDVTLSYSGWRRETTPTRRETVSGTKLIGLRRPDNIAKALPATQIMGMAKAKIGLTPALATLDVGLLKQFRQSRFVRLMTATTQSLPVLVPCAEHGQLYRQHGPSGWESVGCQPALRLGQAEHRVWQPEPAASVAGARVFRSLTQPGRFLVVAAGHAIGRYGADEPDRAYEPTLLLTSTIDVDDPANIRCVLAASLEAELSDAELDLLKAELSARIGRPADLVTPWQAGLTPELRWAAPQAVSLDCVAIDTGFTLVLSTDIPGLLTLKALLQRSGLMGSARYRLPGGDEAISTLRLDLSRVTGPPGGPVTVTAAGDGLTLTNHLSRRVAVHRIVTDGVVVAQPGVVLDPGGEATVQLATPAGGPFHVDSTVEPGAESLDETRSYIEDLHLAVTFVATGDLAGLTGLEIAAQFLGSDAEPVILTRSKRQAEREFVLPLTTYAADPALTFTVSSVADDGTRVTASPVSWPVRTRGVLIPIPNP</sequence>
<dbReference type="EMBL" id="CP019605">
    <property type="protein sequence ID" value="AQP44502.1"/>
    <property type="molecule type" value="Genomic_DNA"/>
</dbReference>
<proteinExistence type="predicted"/>
<dbReference type="Proteomes" id="UP000188324">
    <property type="component" value="Chromosome"/>
</dbReference>
<accession>A0A1Q2CEE7</accession>
<dbReference type="STRING" id="1610493.RPIT_06495"/>
<dbReference type="RefSeq" id="WP_077341660.1">
    <property type="nucleotide sequence ID" value="NZ_CP019605.1"/>
</dbReference>
<reference evidence="1 2" key="1">
    <citation type="journal article" date="2016" name="Int. J. Syst. Evol. Microbiol.">
        <title>Tessaracoccus flavus sp. nov., isolated from the drainage system of a lindane-producing factory.</title>
        <authorList>
            <person name="Kumari R."/>
            <person name="Singh P."/>
            <person name="Schumann P."/>
            <person name="Lal R."/>
        </authorList>
    </citation>
    <scope>NUCLEOTIDE SEQUENCE [LARGE SCALE GENOMIC DNA]</scope>
    <source>
        <strain evidence="1 2">RP1T</strain>
    </source>
</reference>
<name>A0A1Q2CEE7_9ACTN</name>
<dbReference type="KEGG" id="tfl:RPIT_06495"/>
<evidence type="ECO:0000313" key="2">
    <source>
        <dbReference type="Proteomes" id="UP000188324"/>
    </source>
</evidence>
<evidence type="ECO:0000313" key="1">
    <source>
        <dbReference type="EMBL" id="AQP44502.1"/>
    </source>
</evidence>
<gene>
    <name evidence="1" type="ORF">RPIT_06495</name>
</gene>
<keyword evidence="2" id="KW-1185">Reference proteome</keyword>
<dbReference type="AlphaFoldDB" id="A0A1Q2CEE7"/>
<protein>
    <submittedName>
        <fullName evidence="1">Uncharacterized protein</fullName>
    </submittedName>
</protein>
<dbReference type="OrthoDB" id="8864769at2"/>